<accession>A0A839E4Z0</accession>
<evidence type="ECO:0000256" key="1">
    <source>
        <dbReference type="SAM" id="MobiDB-lite"/>
    </source>
</evidence>
<feature type="compositionally biased region" description="Low complexity" evidence="1">
    <location>
        <begin position="135"/>
        <end position="145"/>
    </location>
</feature>
<sequence length="145" mass="16193">MTWKSKSSGPVRRLWATDAPREPQFATKSLKQGPWALQPKPKREPTTQEIPVLDGALGARERDKLAGLMDQMRFDLGRGHHLEADALLRERLKASRMSLSDGEIDDLIESLRDVDRARRLREEREEREAAEEAEAAASAGPAPAA</sequence>
<name>A0A839E4Z0_9MICO</name>
<feature type="region of interest" description="Disordered" evidence="1">
    <location>
        <begin position="120"/>
        <end position="145"/>
    </location>
</feature>
<protein>
    <submittedName>
        <fullName evidence="2">Uncharacterized protein</fullName>
    </submittedName>
</protein>
<dbReference type="AlphaFoldDB" id="A0A839E4Z0"/>
<reference evidence="2 3" key="1">
    <citation type="submission" date="2020-07" db="EMBL/GenBank/DDBJ databases">
        <title>Sequencing the genomes of 1000 actinobacteria strains.</title>
        <authorList>
            <person name="Klenk H.-P."/>
        </authorList>
    </citation>
    <scope>NUCLEOTIDE SEQUENCE [LARGE SCALE GENOMIC DNA]</scope>
    <source>
        <strain evidence="2 3">DSM 19663</strain>
    </source>
</reference>
<organism evidence="2 3">
    <name type="scientific">Microcella alkalica</name>
    <dbReference type="NCBI Taxonomy" id="355930"/>
    <lineage>
        <taxon>Bacteria</taxon>
        <taxon>Bacillati</taxon>
        <taxon>Actinomycetota</taxon>
        <taxon>Actinomycetes</taxon>
        <taxon>Micrococcales</taxon>
        <taxon>Microbacteriaceae</taxon>
        <taxon>Microcella</taxon>
    </lineage>
</organism>
<evidence type="ECO:0000313" key="2">
    <source>
        <dbReference type="EMBL" id="MBA8846850.1"/>
    </source>
</evidence>
<comment type="caution">
    <text evidence="2">The sequence shown here is derived from an EMBL/GenBank/DDBJ whole genome shotgun (WGS) entry which is preliminary data.</text>
</comment>
<dbReference type="RefSeq" id="WP_182489695.1">
    <property type="nucleotide sequence ID" value="NZ_BAAAOV010000021.1"/>
</dbReference>
<keyword evidence="3" id="KW-1185">Reference proteome</keyword>
<dbReference type="EMBL" id="JACGWX010000001">
    <property type="protein sequence ID" value="MBA8846850.1"/>
    <property type="molecule type" value="Genomic_DNA"/>
</dbReference>
<dbReference type="Proteomes" id="UP000585905">
    <property type="component" value="Unassembled WGS sequence"/>
</dbReference>
<evidence type="ECO:0000313" key="3">
    <source>
        <dbReference type="Proteomes" id="UP000585905"/>
    </source>
</evidence>
<gene>
    <name evidence="2" type="ORF">FHX53_000414</name>
</gene>
<proteinExistence type="predicted"/>